<gene>
    <name evidence="1" type="ORF">MTR67_035129</name>
</gene>
<dbReference type="EMBL" id="CP133619">
    <property type="protein sequence ID" value="WMV41744.1"/>
    <property type="molecule type" value="Genomic_DNA"/>
</dbReference>
<name>A0AAF0U9V8_SOLVR</name>
<keyword evidence="2" id="KW-1185">Reference proteome</keyword>
<accession>A0AAF0U9V8</accession>
<evidence type="ECO:0000313" key="1">
    <source>
        <dbReference type="EMBL" id="WMV41744.1"/>
    </source>
</evidence>
<reference evidence="1" key="1">
    <citation type="submission" date="2023-08" db="EMBL/GenBank/DDBJ databases">
        <title>A de novo genome assembly of Solanum verrucosum Schlechtendal, a Mexican diploid species geographically isolated from the other diploid A-genome species in potato relatives.</title>
        <authorList>
            <person name="Hosaka K."/>
        </authorList>
    </citation>
    <scope>NUCLEOTIDE SEQUENCE</scope>
    <source>
        <tissue evidence="1">Young leaves</tissue>
    </source>
</reference>
<dbReference type="Proteomes" id="UP001234989">
    <property type="component" value="Chromosome 8"/>
</dbReference>
<sequence>MSVIGDCEQMDHLLIEVMRFRDNILTFKQLEGELLIQFPTHEIPDLVLLEYFYRSLSSESKGLIDQLISGGLIRHSYETAAKLLDCVANTNKETEKDQHLVTLLGQLDALAHKIKKLEVLSKKKDRYIPPHEWRKSKDNESRHFEDTLLIILHKISEQH</sequence>
<organism evidence="1 2">
    <name type="scientific">Solanum verrucosum</name>
    <dbReference type="NCBI Taxonomy" id="315347"/>
    <lineage>
        <taxon>Eukaryota</taxon>
        <taxon>Viridiplantae</taxon>
        <taxon>Streptophyta</taxon>
        <taxon>Embryophyta</taxon>
        <taxon>Tracheophyta</taxon>
        <taxon>Spermatophyta</taxon>
        <taxon>Magnoliopsida</taxon>
        <taxon>eudicotyledons</taxon>
        <taxon>Gunneridae</taxon>
        <taxon>Pentapetalae</taxon>
        <taxon>asterids</taxon>
        <taxon>lamiids</taxon>
        <taxon>Solanales</taxon>
        <taxon>Solanaceae</taxon>
        <taxon>Solanoideae</taxon>
        <taxon>Solaneae</taxon>
        <taxon>Solanum</taxon>
    </lineage>
</organism>
<protein>
    <submittedName>
        <fullName evidence="1">Uncharacterized protein</fullName>
    </submittedName>
</protein>
<evidence type="ECO:0000313" key="2">
    <source>
        <dbReference type="Proteomes" id="UP001234989"/>
    </source>
</evidence>
<dbReference type="AlphaFoldDB" id="A0AAF0U9V8"/>
<proteinExistence type="predicted"/>